<organism evidence="2 3">
    <name type="scientific">Hymenobacter ruricola</name>
    <dbReference type="NCBI Taxonomy" id="2791023"/>
    <lineage>
        <taxon>Bacteria</taxon>
        <taxon>Pseudomonadati</taxon>
        <taxon>Bacteroidota</taxon>
        <taxon>Cytophagia</taxon>
        <taxon>Cytophagales</taxon>
        <taxon>Hymenobacteraceae</taxon>
        <taxon>Hymenobacter</taxon>
    </lineage>
</organism>
<dbReference type="InterPro" id="IPR007569">
    <property type="entry name" value="DUF559"/>
</dbReference>
<name>A0ABS0I695_9BACT</name>
<accession>A0ABS0I695</accession>
<dbReference type="RefSeq" id="WP_196293922.1">
    <property type="nucleotide sequence ID" value="NZ_JADQDM010000007.1"/>
</dbReference>
<keyword evidence="3" id="KW-1185">Reference proteome</keyword>
<evidence type="ECO:0000259" key="1">
    <source>
        <dbReference type="Pfam" id="PF04480"/>
    </source>
</evidence>
<reference evidence="2 3" key="1">
    <citation type="submission" date="2020-11" db="EMBL/GenBank/DDBJ databases">
        <authorList>
            <person name="Kim M.K."/>
        </authorList>
    </citation>
    <scope>NUCLEOTIDE SEQUENCE [LARGE SCALE GENOMIC DNA]</scope>
    <source>
        <strain evidence="2 3">BT662</strain>
    </source>
</reference>
<dbReference type="Gene3D" id="3.40.960.10">
    <property type="entry name" value="VSR Endonuclease"/>
    <property type="match status" value="1"/>
</dbReference>
<sequence length="271" mass="31418">MRGPYPVSDVLVVLAKEPSDFYIAQTQQWYRIPTSSRIPAALRQGTVRFLAFYFPRAFKKQQYSVRYYAAVTKVEVVTRAELFPEETTSSRSEQKYHKISFGPLQELAQPIVSYRGRRLLFVPTTWAKFSQATEVNDLFHESPLEDVFWQELRRQNLPAERQVLLQTNGKNWVCDFVFYCAKGNVDVECDGDTYHMSPEAVIYDKARNNEIAAAADWDVLRFTTRHIEQEMPWAIGLVKQKIDRLGGLHYAKENVVRYVTTQNNQLGLFDG</sequence>
<evidence type="ECO:0000313" key="2">
    <source>
        <dbReference type="EMBL" id="MBF9222481.1"/>
    </source>
</evidence>
<comment type="caution">
    <text evidence="2">The sequence shown here is derived from an EMBL/GenBank/DDBJ whole genome shotgun (WGS) entry which is preliminary data.</text>
</comment>
<protein>
    <submittedName>
        <fullName evidence="2">DUF559 domain-containing protein</fullName>
    </submittedName>
</protein>
<dbReference type="EMBL" id="JADQDM010000007">
    <property type="protein sequence ID" value="MBF9222481.1"/>
    <property type="molecule type" value="Genomic_DNA"/>
</dbReference>
<gene>
    <name evidence="2" type="ORF">I2H31_15365</name>
</gene>
<proteinExistence type="predicted"/>
<feature type="domain" description="DUF559" evidence="1">
    <location>
        <begin position="144"/>
        <end position="233"/>
    </location>
</feature>
<dbReference type="Proteomes" id="UP000618931">
    <property type="component" value="Unassembled WGS sequence"/>
</dbReference>
<dbReference type="Pfam" id="PF04480">
    <property type="entry name" value="DUF559"/>
    <property type="match status" value="1"/>
</dbReference>
<evidence type="ECO:0000313" key="3">
    <source>
        <dbReference type="Proteomes" id="UP000618931"/>
    </source>
</evidence>